<gene>
    <name evidence="1" type="ORF">M5G11_27170</name>
</gene>
<protein>
    <recommendedName>
        <fullName evidence="3">Lipoprotein</fullName>
    </recommendedName>
</protein>
<dbReference type="EMBL" id="JAMDGY010000143">
    <property type="protein sequence ID" value="MDD0994207.1"/>
    <property type="molecule type" value="Genomic_DNA"/>
</dbReference>
<name>A0ABT5P1F1_9PSED</name>
<accession>A0ABT5P1F1</accession>
<dbReference type="RefSeq" id="WP_273911940.1">
    <property type="nucleotide sequence ID" value="NZ_JAMDGX010000047.1"/>
</dbReference>
<reference evidence="1 2" key="1">
    <citation type="submission" date="2022-05" db="EMBL/GenBank/DDBJ databases">
        <title>Novel Pseudomonas spp. Isolated from a Rainbow Trout Aquaculture Facility.</title>
        <authorList>
            <person name="Testerman T."/>
            <person name="Graf J."/>
        </authorList>
    </citation>
    <scope>NUCLEOTIDE SEQUENCE [LARGE SCALE GENOMIC DNA]</scope>
    <source>
        <strain evidence="1 2">ID681</strain>
    </source>
</reference>
<evidence type="ECO:0000313" key="2">
    <source>
        <dbReference type="Proteomes" id="UP001148203"/>
    </source>
</evidence>
<sequence length="77" mass="8267">MTDIYSPAKNLVVAQGGPYGKINVGDYVFYVVQNCDPVAGPEAGERYTLRDGNRPQISVECTAVATAQNPTATFKEV</sequence>
<comment type="caution">
    <text evidence="1">The sequence shown here is derived from an EMBL/GenBank/DDBJ whole genome shotgun (WGS) entry which is preliminary data.</text>
</comment>
<evidence type="ECO:0008006" key="3">
    <source>
        <dbReference type="Google" id="ProtNLM"/>
    </source>
</evidence>
<proteinExistence type="predicted"/>
<evidence type="ECO:0000313" key="1">
    <source>
        <dbReference type="EMBL" id="MDD0994207.1"/>
    </source>
</evidence>
<keyword evidence="2" id="KW-1185">Reference proteome</keyword>
<organism evidence="1 2">
    <name type="scientific">Pseudomonas fontis</name>
    <dbReference type="NCBI Taxonomy" id="2942633"/>
    <lineage>
        <taxon>Bacteria</taxon>
        <taxon>Pseudomonadati</taxon>
        <taxon>Pseudomonadota</taxon>
        <taxon>Gammaproteobacteria</taxon>
        <taxon>Pseudomonadales</taxon>
        <taxon>Pseudomonadaceae</taxon>
        <taxon>Pseudomonas</taxon>
    </lineage>
</organism>
<dbReference type="Proteomes" id="UP001148203">
    <property type="component" value="Unassembled WGS sequence"/>
</dbReference>